<dbReference type="InterPro" id="IPR001789">
    <property type="entry name" value="Sig_transdc_resp-reg_receiver"/>
</dbReference>
<evidence type="ECO:0000313" key="5">
    <source>
        <dbReference type="Proteomes" id="UP001519328"/>
    </source>
</evidence>
<dbReference type="PANTHER" id="PTHR44591">
    <property type="entry name" value="STRESS RESPONSE REGULATOR PROTEIN 1"/>
    <property type="match status" value="1"/>
</dbReference>
<dbReference type="PANTHER" id="PTHR44591:SF3">
    <property type="entry name" value="RESPONSE REGULATORY DOMAIN-CONTAINING PROTEIN"/>
    <property type="match status" value="1"/>
</dbReference>
<feature type="domain" description="Response regulatory" evidence="3">
    <location>
        <begin position="4"/>
        <end position="118"/>
    </location>
</feature>
<evidence type="ECO:0000259" key="3">
    <source>
        <dbReference type="PROSITE" id="PS50110"/>
    </source>
</evidence>
<dbReference type="Proteomes" id="UP001519328">
    <property type="component" value="Unassembled WGS sequence"/>
</dbReference>
<proteinExistence type="predicted"/>
<dbReference type="EMBL" id="JAGGKK010000008">
    <property type="protein sequence ID" value="MBP1948881.1"/>
    <property type="molecule type" value="Genomic_DNA"/>
</dbReference>
<evidence type="ECO:0000313" key="4">
    <source>
        <dbReference type="EMBL" id="MBP1948881.1"/>
    </source>
</evidence>
<dbReference type="SUPFAM" id="SSF52172">
    <property type="entry name" value="CheY-like"/>
    <property type="match status" value="1"/>
</dbReference>
<dbReference type="Pfam" id="PF00072">
    <property type="entry name" value="Response_reg"/>
    <property type="match status" value="1"/>
</dbReference>
<name>A0ABS4HD84_9BACI</name>
<evidence type="ECO:0000256" key="2">
    <source>
        <dbReference type="PROSITE-ProRule" id="PRU00169"/>
    </source>
</evidence>
<dbReference type="InterPro" id="IPR050595">
    <property type="entry name" value="Bact_response_regulator"/>
</dbReference>
<accession>A0ABS4HD84</accession>
<keyword evidence="5" id="KW-1185">Reference proteome</keyword>
<dbReference type="Gene3D" id="3.40.50.2300">
    <property type="match status" value="1"/>
</dbReference>
<reference evidence="4 5" key="1">
    <citation type="submission" date="2021-03" db="EMBL/GenBank/DDBJ databases">
        <title>Genomic Encyclopedia of Type Strains, Phase IV (KMG-IV): sequencing the most valuable type-strain genomes for metagenomic binning, comparative biology and taxonomic classification.</title>
        <authorList>
            <person name="Goeker M."/>
        </authorList>
    </citation>
    <scope>NUCLEOTIDE SEQUENCE [LARGE SCALE GENOMIC DNA]</scope>
    <source>
        <strain evidence="4 5">DSM 21085</strain>
    </source>
</reference>
<keyword evidence="1 2" id="KW-0597">Phosphoprotein</keyword>
<dbReference type="InterPro" id="IPR011006">
    <property type="entry name" value="CheY-like_superfamily"/>
</dbReference>
<organism evidence="4 5">
    <name type="scientific">Virgibacillus litoralis</name>
    <dbReference type="NCBI Taxonomy" id="578221"/>
    <lineage>
        <taxon>Bacteria</taxon>
        <taxon>Bacillati</taxon>
        <taxon>Bacillota</taxon>
        <taxon>Bacilli</taxon>
        <taxon>Bacillales</taxon>
        <taxon>Bacillaceae</taxon>
        <taxon>Virgibacillus</taxon>
    </lineage>
</organism>
<dbReference type="PROSITE" id="PS50110">
    <property type="entry name" value="RESPONSE_REGULATORY"/>
    <property type="match status" value="1"/>
</dbReference>
<dbReference type="SMART" id="SM00448">
    <property type="entry name" value="REC"/>
    <property type="match status" value="1"/>
</dbReference>
<gene>
    <name evidence="4" type="ORF">J2Z82_001818</name>
</gene>
<evidence type="ECO:0000256" key="1">
    <source>
        <dbReference type="ARBA" id="ARBA00022553"/>
    </source>
</evidence>
<dbReference type="RefSeq" id="WP_209480430.1">
    <property type="nucleotide sequence ID" value="NZ_JAGGKK010000008.1"/>
</dbReference>
<sequence length="119" mass="13516">MKKEILVVDDQPGIRLLLQEIFTNQGYRVTTAKTGKEALAELNKSSFDLIMLDYKLPVIDGVEVIQQLERDKIEIPAILMSGLAEEIMKESQHYDMVKKVLSKPFNVKDVCDYTKSLIG</sequence>
<comment type="caution">
    <text evidence="4">The sequence shown here is derived from an EMBL/GenBank/DDBJ whole genome shotgun (WGS) entry which is preliminary data.</text>
</comment>
<feature type="modified residue" description="4-aspartylphosphate" evidence="2">
    <location>
        <position position="53"/>
    </location>
</feature>
<protein>
    <submittedName>
        <fullName evidence="4">CheY-like chemotaxis protein</fullName>
    </submittedName>
</protein>